<evidence type="ECO:0000256" key="3">
    <source>
        <dbReference type="ARBA" id="ARBA00023295"/>
    </source>
</evidence>
<dbReference type="Pfam" id="PF01055">
    <property type="entry name" value="Glyco_hydro_31_2nd"/>
    <property type="match status" value="1"/>
</dbReference>
<sequence length="509" mass="57033">MYNETITIPLLPGECWWGGAVQDGTHMPFGALPHRRDLSGDLAYNQGNPLLLSNKGRYVWSDEPFRFALAKGQLTIEGEKGTLTFGADGGNLRGAFLQASRNHFPPSGTYPDMQFFNVPQYNTWMEMSYEPTQAKVIAYAEAILEHGLPPGILMIDDNWHEDYGTLEFHPGRFPDPRGMIDRLHELGFRVMLWVCPFISPDGEVFRMLRQRGYLLRNSAGSPIVREWWNGYSAVLDGSHPEAVDWFTGELDRLIHNYGVDGFKLDAGDPQYYRTDDVSAQPMTPNGQCEAWARIGLRYAFNEYRACWKCAGQPLVQRLSDKNHSWGNDGLASLIPNGLAQGLAGYAFHCPDMVGGGQYGDLILPDFEVDAELFVRYAQCSALFPMMQFSTAPWRVLDETHLEHCIRAAHLHCRMGEEIAALAKSAAATGEPIMRHLAYVFPEEGYEQVSDQFMLGDDILVAPVVKKGAVTRKIVFPSGTWQGDDGSIVIGPCEREVAAPLSRLPWYRKQ</sequence>
<dbReference type="SUPFAM" id="SSF51011">
    <property type="entry name" value="Glycosyl hydrolase domain"/>
    <property type="match status" value="1"/>
</dbReference>
<dbReference type="Gene3D" id="2.60.40.1180">
    <property type="entry name" value="Golgi alpha-mannosidase II"/>
    <property type="match status" value="1"/>
</dbReference>
<dbReference type="Gene3D" id="3.20.20.80">
    <property type="entry name" value="Glycosidases"/>
    <property type="match status" value="1"/>
</dbReference>
<dbReference type="InterPro" id="IPR048395">
    <property type="entry name" value="Glyco_hydro_31_C"/>
</dbReference>
<dbReference type="RefSeq" id="WP_212950701.1">
    <property type="nucleotide sequence ID" value="NZ_BORW01000016.1"/>
</dbReference>
<evidence type="ECO:0000313" key="8">
    <source>
        <dbReference type="Proteomes" id="UP000680638"/>
    </source>
</evidence>
<protein>
    <submittedName>
        <fullName evidence="7">Glycosyl hydrolase family 31</fullName>
    </submittedName>
</protein>
<name>A0ABQ4LYB0_9BACL</name>
<dbReference type="CDD" id="cd06592">
    <property type="entry name" value="GH31_NET37"/>
    <property type="match status" value="1"/>
</dbReference>
<comment type="similarity">
    <text evidence="1 4">Belongs to the glycosyl hydrolase 31 family.</text>
</comment>
<keyword evidence="3 4" id="KW-0326">Glycosidase</keyword>
<dbReference type="Proteomes" id="UP000680638">
    <property type="component" value="Unassembled WGS sequence"/>
</dbReference>
<comment type="caution">
    <text evidence="7">The sequence shown here is derived from an EMBL/GenBank/DDBJ whole genome shotgun (WGS) entry which is preliminary data.</text>
</comment>
<dbReference type="InterPro" id="IPR000322">
    <property type="entry name" value="Glyco_hydro_31_TIM"/>
</dbReference>
<dbReference type="Pfam" id="PF21365">
    <property type="entry name" value="Glyco_hydro_31_3rd"/>
    <property type="match status" value="1"/>
</dbReference>
<proteinExistence type="inferred from homology"/>
<evidence type="ECO:0000259" key="6">
    <source>
        <dbReference type="Pfam" id="PF21365"/>
    </source>
</evidence>
<dbReference type="InterPro" id="IPR017853">
    <property type="entry name" value="GH"/>
</dbReference>
<dbReference type="SUPFAM" id="SSF51445">
    <property type="entry name" value="(Trans)glycosidases"/>
    <property type="match status" value="1"/>
</dbReference>
<dbReference type="InterPro" id="IPR013780">
    <property type="entry name" value="Glyco_hydro_b"/>
</dbReference>
<organism evidence="7 8">
    <name type="scientific">Paenibacillus cookii</name>
    <dbReference type="NCBI Taxonomy" id="157839"/>
    <lineage>
        <taxon>Bacteria</taxon>
        <taxon>Bacillati</taxon>
        <taxon>Bacillota</taxon>
        <taxon>Bacilli</taxon>
        <taxon>Bacillales</taxon>
        <taxon>Paenibacillaceae</taxon>
        <taxon>Paenibacillus</taxon>
    </lineage>
</organism>
<evidence type="ECO:0000259" key="5">
    <source>
        <dbReference type="Pfam" id="PF01055"/>
    </source>
</evidence>
<feature type="domain" description="Glycoside hydrolase family 31 TIM barrel" evidence="5">
    <location>
        <begin position="127"/>
        <end position="391"/>
    </location>
</feature>
<dbReference type="PANTHER" id="PTHR43053">
    <property type="entry name" value="GLYCOSIDASE FAMILY 31"/>
    <property type="match status" value="1"/>
</dbReference>
<accession>A0ABQ4LYB0</accession>
<keyword evidence="2 4" id="KW-0378">Hydrolase</keyword>
<dbReference type="PANTHER" id="PTHR43053:SF4">
    <property type="entry name" value="MYOGENESIS-REGULATING GLYCOSIDASE"/>
    <property type="match status" value="1"/>
</dbReference>
<evidence type="ECO:0000256" key="4">
    <source>
        <dbReference type="RuleBase" id="RU361185"/>
    </source>
</evidence>
<evidence type="ECO:0000256" key="2">
    <source>
        <dbReference type="ARBA" id="ARBA00022801"/>
    </source>
</evidence>
<gene>
    <name evidence="7" type="ORF">J21TS3_30860</name>
</gene>
<evidence type="ECO:0000256" key="1">
    <source>
        <dbReference type="ARBA" id="ARBA00007806"/>
    </source>
</evidence>
<feature type="domain" description="Glycosyl hydrolase family 31 C-terminal" evidence="6">
    <location>
        <begin position="429"/>
        <end position="506"/>
    </location>
</feature>
<reference evidence="7 8" key="1">
    <citation type="submission" date="2021-03" db="EMBL/GenBank/DDBJ databases">
        <title>Antimicrobial resistance genes in bacteria isolated from Japanese honey, and their potential for conferring macrolide and lincosamide resistance in the American foulbrood pathogen Paenibacillus larvae.</title>
        <authorList>
            <person name="Okamoto M."/>
            <person name="Kumagai M."/>
            <person name="Kanamori H."/>
            <person name="Takamatsu D."/>
        </authorList>
    </citation>
    <scope>NUCLEOTIDE SEQUENCE [LARGE SCALE GENOMIC DNA]</scope>
    <source>
        <strain evidence="7 8">J21TS3</strain>
    </source>
</reference>
<dbReference type="GO" id="GO:0016787">
    <property type="term" value="F:hydrolase activity"/>
    <property type="evidence" value="ECO:0007669"/>
    <property type="project" value="UniProtKB-KW"/>
</dbReference>
<evidence type="ECO:0000313" key="7">
    <source>
        <dbReference type="EMBL" id="GIO68265.1"/>
    </source>
</evidence>
<dbReference type="InterPro" id="IPR050985">
    <property type="entry name" value="Alpha-glycosidase_related"/>
</dbReference>
<keyword evidence="8" id="KW-1185">Reference proteome</keyword>
<dbReference type="EMBL" id="BORW01000016">
    <property type="protein sequence ID" value="GIO68265.1"/>
    <property type="molecule type" value="Genomic_DNA"/>
</dbReference>